<dbReference type="PANTHER" id="PTHR43360:SF1">
    <property type="entry name" value="CARBOXYSOME ASSEMBLY PROTEIN CCMM"/>
    <property type="match status" value="1"/>
</dbReference>
<reference evidence="1 2" key="1">
    <citation type="submission" date="2016-04" db="EMBL/GenBank/DDBJ databases">
        <title>Complete genome sequence of Fictibacillus phosphorivorans G25-29, a strain toxic to nematodes.</title>
        <authorList>
            <person name="Zheng Z."/>
        </authorList>
    </citation>
    <scope>NUCLEOTIDE SEQUENCE [LARGE SCALE GENOMIC DNA]</scope>
    <source>
        <strain evidence="1 2">G25-29</strain>
    </source>
</reference>
<dbReference type="EMBL" id="CP015378">
    <property type="protein sequence ID" value="ANC79116.1"/>
    <property type="molecule type" value="Genomic_DNA"/>
</dbReference>
<gene>
    <name evidence="1" type="ORF">ABE65_020825</name>
</gene>
<dbReference type="RefSeq" id="WP_066399342.1">
    <property type="nucleotide sequence ID" value="NZ_CP015378.1"/>
</dbReference>
<evidence type="ECO:0000313" key="1">
    <source>
        <dbReference type="EMBL" id="ANC79116.1"/>
    </source>
</evidence>
<dbReference type="STRING" id="1221500.ABE65_020825"/>
<evidence type="ECO:0000313" key="2">
    <source>
        <dbReference type="Proteomes" id="UP000076623"/>
    </source>
</evidence>
<organism evidence="1 2">
    <name type="scientific">Fictibacillus phosphorivorans</name>
    <dbReference type="NCBI Taxonomy" id="1221500"/>
    <lineage>
        <taxon>Bacteria</taxon>
        <taxon>Bacillati</taxon>
        <taxon>Bacillota</taxon>
        <taxon>Bacilli</taxon>
        <taxon>Bacillales</taxon>
        <taxon>Fictibacillaceae</taxon>
        <taxon>Fictibacillus</taxon>
    </lineage>
</organism>
<accession>A0A160IRS2</accession>
<dbReference type="AlphaFoldDB" id="A0A160IRS2"/>
<dbReference type="SUPFAM" id="SSF51161">
    <property type="entry name" value="Trimeric LpxA-like enzymes"/>
    <property type="match status" value="1"/>
</dbReference>
<dbReference type="PANTHER" id="PTHR43360">
    <property type="entry name" value="CARBON DIOXIDE CONCENTRATING MECHANISM PROTEIN CCMM"/>
    <property type="match status" value="1"/>
</dbReference>
<dbReference type="Proteomes" id="UP000076623">
    <property type="component" value="Chromosome"/>
</dbReference>
<name>A0A160IRS2_9BACL</name>
<sequence length="226" mass="24794">MKHNDCGDGFQPFVSPNPKTTFNPIQISPTIDQSSFLSPFTSVIGDVRIQENVYVAPLVSIRADEGTPFYIGSDTNLQDGVILHGLTNQFVKVDGRKYSIYIDNEVSVAHGALVHGPCFIGEKVFVGFKAIVYNATVEKGSFISYNAVVTNGVRIRKNRFVPPGAYIDSQKKADALSRVPTDVKEFARGVQEVNQEFPAAYHLLFGDSRCSCGLAYNNNSSEEESD</sequence>
<dbReference type="KEGG" id="fpn:ABE65_020825"/>
<proteinExistence type="predicted"/>
<dbReference type="InterPro" id="IPR052265">
    <property type="entry name" value="Gamma-CA"/>
</dbReference>
<protein>
    <submittedName>
        <fullName evidence="1">Carbonate dehydratase</fullName>
    </submittedName>
</protein>
<dbReference type="Gene3D" id="2.160.10.10">
    <property type="entry name" value="Hexapeptide repeat proteins"/>
    <property type="match status" value="1"/>
</dbReference>
<keyword evidence="2" id="KW-1185">Reference proteome</keyword>
<dbReference type="InterPro" id="IPR011004">
    <property type="entry name" value="Trimer_LpxA-like_sf"/>
</dbReference>